<name>A0AAU9IXH5_9CILI</name>
<gene>
    <name evidence="1" type="ORF">BSTOLATCC_MIC26308</name>
</gene>
<evidence type="ECO:0000313" key="1">
    <source>
        <dbReference type="EMBL" id="CAG9320392.1"/>
    </source>
</evidence>
<sequence length="90" mass="9935">MDTINSTYSMEDKISIDSIDGNVTEKSPSLANQCLSESQTHNLETTKAESVHRTLVSILVNENKSIKSFSHSSSPKVEKRKSACLNCNVF</sequence>
<dbReference type="AlphaFoldDB" id="A0AAU9IXH5"/>
<proteinExistence type="predicted"/>
<dbReference type="Proteomes" id="UP001162131">
    <property type="component" value="Unassembled WGS sequence"/>
</dbReference>
<evidence type="ECO:0000313" key="2">
    <source>
        <dbReference type="Proteomes" id="UP001162131"/>
    </source>
</evidence>
<keyword evidence="2" id="KW-1185">Reference proteome</keyword>
<comment type="caution">
    <text evidence="1">The sequence shown here is derived from an EMBL/GenBank/DDBJ whole genome shotgun (WGS) entry which is preliminary data.</text>
</comment>
<dbReference type="EMBL" id="CAJZBQ010000025">
    <property type="protein sequence ID" value="CAG9320392.1"/>
    <property type="molecule type" value="Genomic_DNA"/>
</dbReference>
<accession>A0AAU9IXH5</accession>
<organism evidence="1 2">
    <name type="scientific">Blepharisma stoltei</name>
    <dbReference type="NCBI Taxonomy" id="1481888"/>
    <lineage>
        <taxon>Eukaryota</taxon>
        <taxon>Sar</taxon>
        <taxon>Alveolata</taxon>
        <taxon>Ciliophora</taxon>
        <taxon>Postciliodesmatophora</taxon>
        <taxon>Heterotrichea</taxon>
        <taxon>Heterotrichida</taxon>
        <taxon>Blepharismidae</taxon>
        <taxon>Blepharisma</taxon>
    </lineage>
</organism>
<protein>
    <submittedName>
        <fullName evidence="1">Uncharacterized protein</fullName>
    </submittedName>
</protein>
<reference evidence="1" key="1">
    <citation type="submission" date="2021-09" db="EMBL/GenBank/DDBJ databases">
        <authorList>
            <consortium name="AG Swart"/>
            <person name="Singh M."/>
            <person name="Singh A."/>
            <person name="Seah K."/>
            <person name="Emmerich C."/>
        </authorList>
    </citation>
    <scope>NUCLEOTIDE SEQUENCE</scope>
    <source>
        <strain evidence="1">ATCC30299</strain>
    </source>
</reference>